<dbReference type="Pfam" id="PF07732">
    <property type="entry name" value="Cu-oxidase_3"/>
    <property type="match status" value="1"/>
</dbReference>
<evidence type="ECO:0000256" key="5">
    <source>
        <dbReference type="ARBA" id="ARBA00011233"/>
    </source>
</evidence>
<dbReference type="Pfam" id="PF00394">
    <property type="entry name" value="Cu-oxidase"/>
    <property type="match status" value="1"/>
</dbReference>
<keyword evidence="22" id="KW-1185">Reference proteome</keyword>
<dbReference type="Proteomes" id="UP000251558">
    <property type="component" value="Unassembled WGS sequence"/>
</dbReference>
<comment type="cofactor">
    <cofactor evidence="18">
        <name>Cu(+)</name>
        <dbReference type="ChEBI" id="CHEBI:49552"/>
    </cofactor>
    <text evidence="18">Binds 1 Cu(+) ion.</text>
</comment>
<feature type="binding site" description="type 1 copper site" evidence="17">
    <location>
        <position position="121"/>
    </location>
    <ligand>
        <name>Cu cation</name>
        <dbReference type="ChEBI" id="CHEBI:23378"/>
        <label>1</label>
    </ligand>
</feature>
<keyword evidence="18" id="KW-0732">Signal</keyword>
<evidence type="ECO:0000256" key="10">
    <source>
        <dbReference type="ARBA" id="ARBA00022737"/>
    </source>
</evidence>
<accession>A0A330HTZ8</accession>
<dbReference type="GO" id="GO:0005507">
    <property type="term" value="F:copper ion binding"/>
    <property type="evidence" value="ECO:0007669"/>
    <property type="project" value="InterPro"/>
</dbReference>
<dbReference type="EC" id="1.7.2.1" evidence="6 18"/>
<keyword evidence="11" id="KW-0574">Periplasm</keyword>
<evidence type="ECO:0000256" key="1">
    <source>
        <dbReference type="ARBA" id="ARBA00001974"/>
    </source>
</evidence>
<reference evidence="21 22" key="1">
    <citation type="submission" date="2018-07" db="EMBL/GenBank/DDBJ databases">
        <title>Diversity of Mesorhizobium strains in Brazil.</title>
        <authorList>
            <person name="Helene L.C.F."/>
            <person name="Dall'Agnol R."/>
            <person name="Delamuta J.R.M."/>
            <person name="Hungria M."/>
        </authorList>
    </citation>
    <scope>NUCLEOTIDE SEQUENCE [LARGE SCALE GENOMIC DNA]</scope>
    <source>
        <strain evidence="21 22">AC99b</strain>
    </source>
</reference>
<gene>
    <name evidence="21" type="primary">nirK</name>
    <name evidence="21" type="ORF">DPM33_11845</name>
</gene>
<evidence type="ECO:0000259" key="20">
    <source>
        <dbReference type="Pfam" id="PF07732"/>
    </source>
</evidence>
<dbReference type="InterPro" id="IPR045087">
    <property type="entry name" value="Cu-oxidase_fam"/>
</dbReference>
<comment type="cofactor">
    <cofactor evidence="18">
        <name>Cu(2+)</name>
        <dbReference type="ChEBI" id="CHEBI:29036"/>
    </cofactor>
    <text evidence="18">Binds 1 Cu(+) ion.</text>
</comment>
<feature type="binding site" description="type 1 copper site" evidence="17">
    <location>
        <position position="161"/>
    </location>
    <ligand>
        <name>Cu cation</name>
        <dbReference type="ChEBI" id="CHEBI:23378"/>
        <label>1</label>
    </ligand>
</feature>
<evidence type="ECO:0000256" key="9">
    <source>
        <dbReference type="ARBA" id="ARBA00022723"/>
    </source>
</evidence>
<feature type="binding site" description="type 1 copper site" evidence="17">
    <location>
        <position position="172"/>
    </location>
    <ligand>
        <name>Cu cation</name>
        <dbReference type="ChEBI" id="CHEBI:23378"/>
        <label>1</label>
    </ligand>
</feature>
<comment type="catalytic activity">
    <reaction evidence="16 18">
        <text>nitric oxide + Fe(III)-[cytochrome c] + H2O = Fe(II)-[cytochrome c] + nitrite + 2 H(+)</text>
        <dbReference type="Rhea" id="RHEA:15233"/>
        <dbReference type="Rhea" id="RHEA-COMP:10350"/>
        <dbReference type="Rhea" id="RHEA-COMP:14399"/>
        <dbReference type="ChEBI" id="CHEBI:15377"/>
        <dbReference type="ChEBI" id="CHEBI:15378"/>
        <dbReference type="ChEBI" id="CHEBI:16301"/>
        <dbReference type="ChEBI" id="CHEBI:16480"/>
        <dbReference type="ChEBI" id="CHEBI:29033"/>
        <dbReference type="ChEBI" id="CHEBI:29034"/>
        <dbReference type="EC" id="1.7.2.1"/>
    </reaction>
</comment>
<comment type="cofactor">
    <cofactor evidence="1">
        <name>FAD</name>
        <dbReference type="ChEBI" id="CHEBI:57692"/>
    </cofactor>
</comment>
<evidence type="ECO:0000313" key="21">
    <source>
        <dbReference type="EMBL" id="RAZ91092.1"/>
    </source>
</evidence>
<feature type="signal peptide" evidence="18">
    <location>
        <begin position="1"/>
        <end position="28"/>
    </location>
</feature>
<dbReference type="PROSITE" id="PS51318">
    <property type="entry name" value="TAT"/>
    <property type="match status" value="1"/>
</dbReference>
<dbReference type="InterPro" id="IPR001287">
    <property type="entry name" value="NO2-reductase_Cu"/>
</dbReference>
<dbReference type="NCBIfam" id="TIGR02376">
    <property type="entry name" value="Cu_nitrite_red"/>
    <property type="match status" value="1"/>
</dbReference>
<organism evidence="21 22">
    <name type="scientific">Mesorhizobium hawassense</name>
    <dbReference type="NCBI Taxonomy" id="1209954"/>
    <lineage>
        <taxon>Bacteria</taxon>
        <taxon>Pseudomonadati</taxon>
        <taxon>Pseudomonadota</taxon>
        <taxon>Alphaproteobacteria</taxon>
        <taxon>Hyphomicrobiales</taxon>
        <taxon>Phyllobacteriaceae</taxon>
        <taxon>Mesorhizobium</taxon>
    </lineage>
</organism>
<dbReference type="InterPro" id="IPR011707">
    <property type="entry name" value="Cu-oxidase-like_N"/>
</dbReference>
<feature type="binding site" description="type 1 copper site" evidence="17">
    <location>
        <position position="177"/>
    </location>
    <ligand>
        <name>Cu cation</name>
        <dbReference type="ChEBI" id="CHEBI:23378"/>
        <label>1</label>
    </ligand>
</feature>
<evidence type="ECO:0000256" key="6">
    <source>
        <dbReference type="ARBA" id="ARBA00011882"/>
    </source>
</evidence>
<proteinExistence type="inferred from homology"/>
<dbReference type="RefSeq" id="WP_112097717.1">
    <property type="nucleotide sequence ID" value="NZ_QMBP01000004.1"/>
</dbReference>
<evidence type="ECO:0000256" key="12">
    <source>
        <dbReference type="ARBA" id="ARBA00022827"/>
    </source>
</evidence>
<keyword evidence="13 18" id="KW-0560">Oxidoreductase</keyword>
<dbReference type="GO" id="GO:0042597">
    <property type="term" value="C:periplasmic space"/>
    <property type="evidence" value="ECO:0007669"/>
    <property type="project" value="UniProtKB-SubCell"/>
</dbReference>
<evidence type="ECO:0000256" key="7">
    <source>
        <dbReference type="ARBA" id="ARBA00017290"/>
    </source>
</evidence>
<dbReference type="UniPathway" id="UPA00652">
    <property type="reaction ID" value="UER00707"/>
</dbReference>
<dbReference type="Gene3D" id="2.60.40.420">
    <property type="entry name" value="Cupredoxins - blue copper proteins"/>
    <property type="match status" value="2"/>
</dbReference>
<evidence type="ECO:0000256" key="15">
    <source>
        <dbReference type="ARBA" id="ARBA00023063"/>
    </source>
</evidence>
<evidence type="ECO:0000313" key="22">
    <source>
        <dbReference type="Proteomes" id="UP000251558"/>
    </source>
</evidence>
<evidence type="ECO:0000256" key="2">
    <source>
        <dbReference type="ARBA" id="ARBA00004418"/>
    </source>
</evidence>
<evidence type="ECO:0000256" key="18">
    <source>
        <dbReference type="RuleBase" id="RU365025"/>
    </source>
</evidence>
<dbReference type="PRINTS" id="PR00695">
    <property type="entry name" value="CUNO2RDTASE"/>
</dbReference>
<feature type="binding site" description="type 1 copper site" evidence="17">
    <location>
        <position position="162"/>
    </location>
    <ligand>
        <name>Cu cation</name>
        <dbReference type="ChEBI" id="CHEBI:23378"/>
        <label>1</label>
    </ligand>
</feature>
<dbReference type="GO" id="GO:0042128">
    <property type="term" value="P:nitrate assimilation"/>
    <property type="evidence" value="ECO:0007669"/>
    <property type="project" value="UniProtKB-KW"/>
</dbReference>
<dbReference type="EMBL" id="QMBP01000004">
    <property type="protein sequence ID" value="RAZ91092.1"/>
    <property type="molecule type" value="Genomic_DNA"/>
</dbReference>
<evidence type="ECO:0000256" key="3">
    <source>
        <dbReference type="ARBA" id="ARBA00005127"/>
    </source>
</evidence>
<dbReference type="InterPro" id="IPR008972">
    <property type="entry name" value="Cupredoxin"/>
</dbReference>
<feature type="binding site" description="type 1 copper site" evidence="17">
    <location>
        <position position="126"/>
    </location>
    <ligand>
        <name>Cu cation</name>
        <dbReference type="ChEBI" id="CHEBI:23378"/>
        <label>1</label>
    </ligand>
</feature>
<dbReference type="OrthoDB" id="9757546at2"/>
<keyword evidence="9 17" id="KW-0479">Metal-binding</keyword>
<feature type="domain" description="Plastocyanin-like" evidence="19">
    <location>
        <begin position="203"/>
        <end position="353"/>
    </location>
</feature>
<keyword evidence="15" id="KW-0534">Nitrate assimilation</keyword>
<evidence type="ECO:0000256" key="4">
    <source>
        <dbReference type="ARBA" id="ARBA00010609"/>
    </source>
</evidence>
<dbReference type="PANTHER" id="PTHR11709:SF394">
    <property type="entry name" value="FI03373P-RELATED"/>
    <property type="match status" value="1"/>
</dbReference>
<dbReference type="AlphaFoldDB" id="A0A330HTZ8"/>
<comment type="subunit">
    <text evidence="5 18">Homotrimer.</text>
</comment>
<comment type="subcellular location">
    <subcellularLocation>
        <location evidence="2">Periplasm</location>
    </subcellularLocation>
</comment>
<evidence type="ECO:0000256" key="13">
    <source>
        <dbReference type="ARBA" id="ARBA00023002"/>
    </source>
</evidence>
<evidence type="ECO:0000256" key="11">
    <source>
        <dbReference type="ARBA" id="ARBA00022764"/>
    </source>
</evidence>
<sequence>MLTRREALLGSVLTAAAVAVVGAAPAMAGAKAQNVAGLPREKVTLVAPPFVHPHDQVAKGGPKVVEFTMKIEEKPLVIDTDGTQLNAMTYNGSIPGPLMIVHEGDYLELTLINPDTNTLAHNIDFHAATGGLGGGALTLINPGEQVTLRFKATRTGTFVYHCAPGGAMIPWHVVSGMSGAVMILPRDGLKDDKGKPVRYDRIYYIGENDFYIPRDEQGKFKKYDSAGDNYDDTVKVMRGLIPTHVVFNGKAGSLTGENAMKAKVGETVLIVHSQANRDTRPHLIGGHGDFVWEQGKFANPPAKDLETWFIRGGSAGAALYTFLQPGVYAYVNHNLIEAVELGATAHFTVEGKWDDDLMMQVEAPKAVAS</sequence>
<keyword evidence="12" id="KW-0274">FAD</keyword>
<dbReference type="InterPro" id="IPR006311">
    <property type="entry name" value="TAT_signal"/>
</dbReference>
<keyword evidence="10" id="KW-0677">Repeat</keyword>
<feature type="domain" description="Plastocyanin-like" evidence="20">
    <location>
        <begin position="81"/>
        <end position="186"/>
    </location>
</feature>
<keyword evidence="8" id="KW-0285">Flavoprotein</keyword>
<evidence type="ECO:0000256" key="16">
    <source>
        <dbReference type="ARBA" id="ARBA00049340"/>
    </source>
</evidence>
<dbReference type="GO" id="GO:0050421">
    <property type="term" value="F:nitrite reductase (NO-forming) activity"/>
    <property type="evidence" value="ECO:0007669"/>
    <property type="project" value="UniProtKB-EC"/>
</dbReference>
<comment type="similarity">
    <text evidence="4 18">Belongs to the multicopper oxidase family.</text>
</comment>
<comment type="pathway">
    <text evidence="3">Nitrogen metabolism; nitrate reduction (denitrification); dinitrogen from nitrate: step 2/4.</text>
</comment>
<comment type="caution">
    <text evidence="21">The sequence shown here is derived from an EMBL/GenBank/DDBJ whole genome shotgun (WGS) entry which is preliminary data.</text>
</comment>
<keyword evidence="14 17" id="KW-0186">Copper</keyword>
<name>A0A330HTZ8_9HYPH</name>
<evidence type="ECO:0000256" key="8">
    <source>
        <dbReference type="ARBA" id="ARBA00022630"/>
    </source>
</evidence>
<feature type="chain" id="PRO_5016194286" description="Copper-containing nitrite reductase" evidence="18">
    <location>
        <begin position="29"/>
        <end position="369"/>
    </location>
</feature>
<feature type="binding site" description="type 1 copper site" evidence="17">
    <location>
        <position position="333"/>
    </location>
    <ligand>
        <name>Cu cation</name>
        <dbReference type="ChEBI" id="CHEBI:23378"/>
        <label>1</label>
    </ligand>
</feature>
<evidence type="ECO:0000259" key="19">
    <source>
        <dbReference type="Pfam" id="PF00394"/>
    </source>
</evidence>
<evidence type="ECO:0000256" key="17">
    <source>
        <dbReference type="PIRSR" id="PIRSR601287-1"/>
    </source>
</evidence>
<dbReference type="PANTHER" id="PTHR11709">
    <property type="entry name" value="MULTI-COPPER OXIDASE"/>
    <property type="match status" value="1"/>
</dbReference>
<evidence type="ECO:0000256" key="14">
    <source>
        <dbReference type="ARBA" id="ARBA00023008"/>
    </source>
</evidence>
<dbReference type="GO" id="GO:0019333">
    <property type="term" value="P:denitrification pathway"/>
    <property type="evidence" value="ECO:0007669"/>
    <property type="project" value="UniProtKB-UniPathway"/>
</dbReference>
<protein>
    <recommendedName>
        <fullName evidence="7 18">Copper-containing nitrite reductase</fullName>
        <ecNumber evidence="6 18">1.7.2.1</ecNumber>
    </recommendedName>
</protein>
<dbReference type="InterPro" id="IPR001117">
    <property type="entry name" value="Cu-oxidase_2nd"/>
</dbReference>
<dbReference type="SUPFAM" id="SSF49503">
    <property type="entry name" value="Cupredoxins"/>
    <property type="match status" value="2"/>
</dbReference>